<dbReference type="EMBL" id="JARKHS020011852">
    <property type="protein sequence ID" value="KAK8777432.1"/>
    <property type="molecule type" value="Genomic_DNA"/>
</dbReference>
<organism evidence="1 2">
    <name type="scientific">Amblyomma americanum</name>
    <name type="common">Lone star tick</name>
    <dbReference type="NCBI Taxonomy" id="6943"/>
    <lineage>
        <taxon>Eukaryota</taxon>
        <taxon>Metazoa</taxon>
        <taxon>Ecdysozoa</taxon>
        <taxon>Arthropoda</taxon>
        <taxon>Chelicerata</taxon>
        <taxon>Arachnida</taxon>
        <taxon>Acari</taxon>
        <taxon>Parasitiformes</taxon>
        <taxon>Ixodida</taxon>
        <taxon>Ixodoidea</taxon>
        <taxon>Ixodidae</taxon>
        <taxon>Amblyomminae</taxon>
        <taxon>Amblyomma</taxon>
    </lineage>
</organism>
<evidence type="ECO:0000313" key="1">
    <source>
        <dbReference type="EMBL" id="KAK8777432.1"/>
    </source>
</evidence>
<proteinExistence type="predicted"/>
<reference evidence="1 2" key="1">
    <citation type="journal article" date="2023" name="Arcadia Sci">
        <title>De novo assembly of a long-read Amblyomma americanum tick genome.</title>
        <authorList>
            <person name="Chou S."/>
            <person name="Poskanzer K.E."/>
            <person name="Rollins M."/>
            <person name="Thuy-Boun P.S."/>
        </authorList>
    </citation>
    <scope>NUCLEOTIDE SEQUENCE [LARGE SCALE GENOMIC DNA]</scope>
    <source>
        <strain evidence="1">F_SG_1</strain>
        <tissue evidence="1">Salivary glands</tissue>
    </source>
</reference>
<accession>A0AAQ4ERS7</accession>
<name>A0AAQ4ERS7_AMBAM</name>
<dbReference type="Proteomes" id="UP001321473">
    <property type="component" value="Unassembled WGS sequence"/>
</dbReference>
<protein>
    <recommendedName>
        <fullName evidence="3">C1q domain-containing protein</fullName>
    </recommendedName>
</protein>
<keyword evidence="2" id="KW-1185">Reference proteome</keyword>
<evidence type="ECO:0008006" key="3">
    <source>
        <dbReference type="Google" id="ProtNLM"/>
    </source>
</evidence>
<dbReference type="InterPro" id="IPR008983">
    <property type="entry name" value="Tumour_necrosis_fac-like_dom"/>
</dbReference>
<dbReference type="SUPFAM" id="SSF49842">
    <property type="entry name" value="TNF-like"/>
    <property type="match status" value="1"/>
</dbReference>
<evidence type="ECO:0000313" key="2">
    <source>
        <dbReference type="Proteomes" id="UP001321473"/>
    </source>
</evidence>
<comment type="caution">
    <text evidence="1">The sequence shown here is derived from an EMBL/GenBank/DDBJ whole genome shotgun (WGS) entry which is preliminary data.</text>
</comment>
<gene>
    <name evidence="1" type="ORF">V5799_029219</name>
</gene>
<sequence length="153" mass="17133">MSWLPPLVEIDRASLLPRSQSGFFWELSEEIRARKGKELRLHPFHRPGGNASVSMPQCQYPGVNNAGRDLTQGPCIYPEMLLQPFAEGSFERGPGLNATRGMFRAPMNGIYVFFATAYVTRPTSPRAMRKHLESSSNDASLFVCVNARCQKNL</sequence>
<dbReference type="AlphaFoldDB" id="A0AAQ4ERS7"/>